<evidence type="ECO:0000313" key="7">
    <source>
        <dbReference type="EMBL" id="SUZ78332.1"/>
    </source>
</evidence>
<protein>
    <recommendedName>
        <fullName evidence="8">POTRA domain-containing protein</fullName>
    </recommendedName>
</protein>
<reference evidence="7" key="1">
    <citation type="submission" date="2018-05" db="EMBL/GenBank/DDBJ databases">
        <authorList>
            <person name="Lanie J.A."/>
            <person name="Ng W.-L."/>
            <person name="Kazmierczak K.M."/>
            <person name="Andrzejewski T.M."/>
            <person name="Davidsen T.M."/>
            <person name="Wayne K.J."/>
            <person name="Tettelin H."/>
            <person name="Glass J.I."/>
            <person name="Rusch D."/>
            <person name="Podicherti R."/>
            <person name="Tsui H.-C.T."/>
            <person name="Winkler M.E."/>
        </authorList>
    </citation>
    <scope>NUCLEOTIDE SEQUENCE</scope>
</reference>
<evidence type="ECO:0000259" key="5">
    <source>
        <dbReference type="Pfam" id="PF01103"/>
    </source>
</evidence>
<keyword evidence="4" id="KW-0472">Membrane</keyword>
<keyword evidence="3" id="KW-0812">Transmembrane</keyword>
<dbReference type="AlphaFoldDB" id="A0A381QG70"/>
<evidence type="ECO:0000256" key="3">
    <source>
        <dbReference type="ARBA" id="ARBA00022692"/>
    </source>
</evidence>
<accession>A0A381QG70</accession>
<dbReference type="EMBL" id="UINC01001349">
    <property type="protein sequence ID" value="SUZ78332.1"/>
    <property type="molecule type" value="Genomic_DNA"/>
</dbReference>
<dbReference type="InterPro" id="IPR039910">
    <property type="entry name" value="D15-like"/>
</dbReference>
<dbReference type="InterPro" id="IPR010827">
    <property type="entry name" value="BamA/TamA_POTRA"/>
</dbReference>
<feature type="domain" description="POTRA" evidence="6">
    <location>
        <begin position="27"/>
        <end position="107"/>
    </location>
</feature>
<feature type="domain" description="POTRA" evidence="6">
    <location>
        <begin position="115"/>
        <end position="185"/>
    </location>
</feature>
<dbReference type="Gene3D" id="3.10.20.310">
    <property type="entry name" value="membrane protein fhac"/>
    <property type="match status" value="3"/>
</dbReference>
<evidence type="ECO:0008006" key="8">
    <source>
        <dbReference type="Google" id="ProtNLM"/>
    </source>
</evidence>
<proteinExistence type="predicted"/>
<dbReference type="GO" id="GO:0019867">
    <property type="term" value="C:outer membrane"/>
    <property type="evidence" value="ECO:0007669"/>
    <property type="project" value="InterPro"/>
</dbReference>
<evidence type="ECO:0000256" key="4">
    <source>
        <dbReference type="ARBA" id="ARBA00023136"/>
    </source>
</evidence>
<dbReference type="PANTHER" id="PTHR12815">
    <property type="entry name" value="SORTING AND ASSEMBLY MACHINERY SAMM50 PROTEIN FAMILY MEMBER"/>
    <property type="match status" value="1"/>
</dbReference>
<dbReference type="PANTHER" id="PTHR12815:SF18">
    <property type="entry name" value="SORTING AND ASSEMBLY MACHINERY COMPONENT 50 HOMOLOG"/>
    <property type="match status" value="1"/>
</dbReference>
<feature type="domain" description="Bacterial surface antigen (D15)" evidence="5">
    <location>
        <begin position="326"/>
        <end position="593"/>
    </location>
</feature>
<dbReference type="Pfam" id="PF07244">
    <property type="entry name" value="POTRA"/>
    <property type="match status" value="2"/>
</dbReference>
<comment type="subcellular location">
    <subcellularLocation>
        <location evidence="1">Membrane</location>
    </subcellularLocation>
</comment>
<dbReference type="InterPro" id="IPR000184">
    <property type="entry name" value="Bac_surfAg_D15"/>
</dbReference>
<evidence type="ECO:0000256" key="2">
    <source>
        <dbReference type="ARBA" id="ARBA00022452"/>
    </source>
</evidence>
<organism evidence="7">
    <name type="scientific">marine metagenome</name>
    <dbReference type="NCBI Taxonomy" id="408172"/>
    <lineage>
        <taxon>unclassified sequences</taxon>
        <taxon>metagenomes</taxon>
        <taxon>ecological metagenomes</taxon>
    </lineage>
</organism>
<evidence type="ECO:0000256" key="1">
    <source>
        <dbReference type="ARBA" id="ARBA00004370"/>
    </source>
</evidence>
<gene>
    <name evidence="7" type="ORF">METZ01_LOCUS31186</name>
</gene>
<name>A0A381QG70_9ZZZZ</name>
<keyword evidence="2" id="KW-1134">Transmembrane beta strand</keyword>
<evidence type="ECO:0000259" key="6">
    <source>
        <dbReference type="Pfam" id="PF07244"/>
    </source>
</evidence>
<dbReference type="Gene3D" id="2.40.160.50">
    <property type="entry name" value="membrane protein fhac: a member of the omp85/tpsb transporter family"/>
    <property type="match status" value="1"/>
</dbReference>
<sequence>MNHNYRILWCFLALTGILFPQENETLIRSLELTGNQSISEKEILFIVRQKSPNIIYRRPVFDSRLLKLDALSLKNYYHSKGFLDVYIEESYTTEDGYVDIHYKIEEGKQYSVSVADIKGNKVIPSDKILSLLGIKTGKTYNPVKVNENIPFVENEYHELGKLFLSMEIKHEITDSAALSIMINEGKDITIQKTHFEGIKNIDTMLVHRELLYGFGEKYKKSVVDKTAMRIRETGVFSMVNFVPVRKAQSDSLVDLVIELQPFKQREWNSAGGYDPIRFAEGAEPITAISGTIEWKNRSIFESPTQFSTKLLAGIPVEEEFVRPRIRYDISFSTNWVLDVRFPSRLTSYYETFIEYKDSIETIDRYGINLTQKVRFFKRSFFETNAVWESFSDNSEKKTMGRRSIEQRSIAMKIHIDKRNNPLFTRNGFLLNGVLKSSGYFLGGERDYIKADISIQGYVPLGRQSVFAIRLKTGRIWDWNPELLDYSFEKFYLGGSTSMRGWDVLRFKEISGDPWGDIFRFMTNVEYRFPIYRSIGMTVFSDGGVLSSTIATISMQDIQWDGGIGITVNTPLGPARLDYAVQFDPPRSGKIQLGVQSLF</sequence>
<dbReference type="Pfam" id="PF01103">
    <property type="entry name" value="Omp85"/>
    <property type="match status" value="1"/>
</dbReference>